<evidence type="ECO:0000256" key="4">
    <source>
        <dbReference type="SAM" id="MobiDB-lite"/>
    </source>
</evidence>
<dbReference type="GO" id="GO:0000724">
    <property type="term" value="P:double-strand break repair via homologous recombination"/>
    <property type="evidence" value="ECO:0007669"/>
    <property type="project" value="TreeGrafter"/>
</dbReference>
<feature type="compositionally biased region" description="Low complexity" evidence="4">
    <location>
        <begin position="33"/>
        <end position="46"/>
    </location>
</feature>
<dbReference type="Gene3D" id="1.20.120.850">
    <property type="entry name" value="SWI2/SNF2 ATPases, N-terminal domain"/>
    <property type="match status" value="1"/>
</dbReference>
<dbReference type="AlphaFoldDB" id="A0A9P3LIQ6"/>
<dbReference type="InterPro" id="IPR001650">
    <property type="entry name" value="Helicase_C-like"/>
</dbReference>
<feature type="compositionally biased region" description="Acidic residues" evidence="4">
    <location>
        <begin position="970"/>
        <end position="979"/>
    </location>
</feature>
<dbReference type="GO" id="GO:0015616">
    <property type="term" value="F:DNA translocase activity"/>
    <property type="evidence" value="ECO:0007669"/>
    <property type="project" value="TreeGrafter"/>
</dbReference>
<dbReference type="InterPro" id="IPR038718">
    <property type="entry name" value="SNF2-like_sf"/>
</dbReference>
<evidence type="ECO:0000256" key="3">
    <source>
        <dbReference type="ARBA" id="ARBA00022840"/>
    </source>
</evidence>
<reference evidence="7 8" key="1">
    <citation type="submission" date="2021-08" db="EMBL/GenBank/DDBJ databases">
        <title>Draft Genome Sequence of Phanerochaete sordida strain YK-624.</title>
        <authorList>
            <person name="Mori T."/>
            <person name="Dohra H."/>
            <person name="Suzuki T."/>
            <person name="Kawagishi H."/>
            <person name="Hirai H."/>
        </authorList>
    </citation>
    <scope>NUCLEOTIDE SEQUENCE [LARGE SCALE GENOMIC DNA]</scope>
    <source>
        <strain evidence="7 8">YK-624</strain>
    </source>
</reference>
<dbReference type="PROSITE" id="PS51192">
    <property type="entry name" value="HELICASE_ATP_BIND_1"/>
    <property type="match status" value="1"/>
</dbReference>
<keyword evidence="8" id="KW-1185">Reference proteome</keyword>
<dbReference type="InterPro" id="IPR050496">
    <property type="entry name" value="SNF2_RAD54_helicase_repair"/>
</dbReference>
<dbReference type="CDD" id="cd18004">
    <property type="entry name" value="DEXHc_RAD54"/>
    <property type="match status" value="1"/>
</dbReference>
<dbReference type="GO" id="GO:0007131">
    <property type="term" value="P:reciprocal meiotic recombination"/>
    <property type="evidence" value="ECO:0007669"/>
    <property type="project" value="TreeGrafter"/>
</dbReference>
<dbReference type="InterPro" id="IPR027417">
    <property type="entry name" value="P-loop_NTPase"/>
</dbReference>
<dbReference type="Gene3D" id="3.40.50.300">
    <property type="entry name" value="P-loop containing nucleotide triphosphate hydrolases"/>
    <property type="match status" value="1"/>
</dbReference>
<dbReference type="PANTHER" id="PTHR45629:SF7">
    <property type="entry name" value="DNA EXCISION REPAIR PROTEIN ERCC-6-RELATED"/>
    <property type="match status" value="1"/>
</dbReference>
<dbReference type="EMBL" id="BPQB01000063">
    <property type="protein sequence ID" value="GJE96776.1"/>
    <property type="molecule type" value="Genomic_DNA"/>
</dbReference>
<dbReference type="PANTHER" id="PTHR45629">
    <property type="entry name" value="SNF2/RAD54 FAMILY MEMBER"/>
    <property type="match status" value="1"/>
</dbReference>
<name>A0A9P3LIQ6_9APHY</name>
<keyword evidence="1" id="KW-0547">Nucleotide-binding</keyword>
<dbReference type="GO" id="GO:0004386">
    <property type="term" value="F:helicase activity"/>
    <property type="evidence" value="ECO:0007669"/>
    <property type="project" value="UniProtKB-KW"/>
</dbReference>
<organism evidence="7 8">
    <name type="scientific">Phanerochaete sordida</name>
    <dbReference type="NCBI Taxonomy" id="48140"/>
    <lineage>
        <taxon>Eukaryota</taxon>
        <taxon>Fungi</taxon>
        <taxon>Dikarya</taxon>
        <taxon>Basidiomycota</taxon>
        <taxon>Agaricomycotina</taxon>
        <taxon>Agaricomycetes</taxon>
        <taxon>Polyporales</taxon>
        <taxon>Phanerochaetaceae</taxon>
        <taxon>Phanerochaete</taxon>
    </lineage>
</organism>
<dbReference type="Pfam" id="PF00176">
    <property type="entry name" value="SNF2-rel_dom"/>
    <property type="match status" value="1"/>
</dbReference>
<evidence type="ECO:0000256" key="1">
    <source>
        <dbReference type="ARBA" id="ARBA00022741"/>
    </source>
</evidence>
<feature type="region of interest" description="Disordered" evidence="4">
    <location>
        <begin position="1"/>
        <end position="50"/>
    </location>
</feature>
<feature type="compositionally biased region" description="Low complexity" evidence="4">
    <location>
        <begin position="180"/>
        <end position="207"/>
    </location>
</feature>
<dbReference type="SMART" id="SM00490">
    <property type="entry name" value="HELICc"/>
    <property type="match status" value="1"/>
</dbReference>
<dbReference type="GO" id="GO:0005524">
    <property type="term" value="F:ATP binding"/>
    <property type="evidence" value="ECO:0007669"/>
    <property type="project" value="InterPro"/>
</dbReference>
<feature type="region of interest" description="Disordered" evidence="4">
    <location>
        <begin position="168"/>
        <end position="209"/>
    </location>
</feature>
<evidence type="ECO:0000313" key="7">
    <source>
        <dbReference type="EMBL" id="GJE96776.1"/>
    </source>
</evidence>
<sequence length="1112" mass="122915">MPAFQTPFFGVSNKRKLDADNSGPAPYKRQAVAESSASGSGAAKSGATKHWSVQWRNPQYKKHKTWDFDGVLVVKGNWCELLDNEDGRKLACGKPNGVEASKIVEDVEFHLSGKDIRVDHFIKQSDYLSGTCFSGSVVSTADAGSSTGPSRNSGTAARQFVPLKPKNSLSFKAPSRVQPPSNSDTSSPAVSSPSNQNLAASPPAASHAKADTKPSYWYVNWRKPQQKKHKTWDGDAYLMHRGDKLTLVTERGLVIGTRQWDGTPIYIGYEGRMGNKDFEVDHEISRSEMPSITGREDLDDDVELVSSQVDTTPFIEGKKSRGQAIDVDALPKVEPKGSPPAPPAKKYVAPASFYAPAQKIRPKGPLHDPDAPDAVVLKSPDEAHIAKYNKKNVPVVPVVIDPIIARKLRPHQIEGVKFMYECVMAMRGHDGRGAILADEMGMGKTLQTITLVWTLLKQNPYAGVGPTVGKVMIVCPVSLINNWKNEFHKWLGRDRLGIFTGDKDKAAIKQFVNSRIHHVLIIGYERLRTVIDELKYCIPPIGLIICDEGHRLKSASNKTSTMFEALTTPRRIILSGTPIQNELSEFHAMADFCNPGLLGNYNSFKKLYETPILKSRAPGCSAKERELGEARLEQLLETAQSFVLRRDASILKNYLPPKHEYVVFITPTQLQRDIFHQILTADKLDNLVRNSTAESLALIGMLTKVSNSPILLKAAADKAREQGRDAEGELIKRSVFTEAAKLIPDRAQVEDVSLSGKLIALANLLRQLHKATDEKCIIVSHYTSTLNVIEAFCKKKQYTYLRLDGSTAAQKRQGYVNEFNKSSQKQRFVFLLSSKAGGVGLNLIGASRLCLIDSDWNPSHDLQSMARIHRDGQKRPVFIYRFLTAGSIDEKIYQRQVTKLGLSDSLLGKGGAESKSDSFTRKDLRDIFTIHPNTACHTHELLECPCEEDPDSLANLNRASKGPSSGAVSEAEDEDEDGDSQTGFIQASAVKPEHIEKLDKEYLRQKKEQLAALGQWNHINCLRRNATERIQDTILQKLVFTPEDPREGGTKTSRPKTLLEATDLEAVLLATRPPLPVESLPGGSVSFLFERSSTTPLDDTEVVMPDEGEESV</sequence>
<dbReference type="SMART" id="SM00487">
    <property type="entry name" value="DEXDc"/>
    <property type="match status" value="1"/>
</dbReference>
<proteinExistence type="predicted"/>
<dbReference type="GO" id="GO:0005634">
    <property type="term" value="C:nucleus"/>
    <property type="evidence" value="ECO:0007669"/>
    <property type="project" value="TreeGrafter"/>
</dbReference>
<dbReference type="InterPro" id="IPR014001">
    <property type="entry name" value="Helicase_ATP-bd"/>
</dbReference>
<dbReference type="CDD" id="cd18793">
    <property type="entry name" value="SF2_C_SNF"/>
    <property type="match status" value="1"/>
</dbReference>
<evidence type="ECO:0000313" key="8">
    <source>
        <dbReference type="Proteomes" id="UP000703269"/>
    </source>
</evidence>
<keyword evidence="3" id="KW-0067">ATP-binding</keyword>
<dbReference type="GO" id="GO:0016787">
    <property type="term" value="F:hydrolase activity"/>
    <property type="evidence" value="ECO:0007669"/>
    <property type="project" value="UniProtKB-KW"/>
</dbReference>
<gene>
    <name evidence="7" type="ORF">PsYK624_129820</name>
</gene>
<evidence type="ECO:0000259" key="5">
    <source>
        <dbReference type="PROSITE" id="PS51192"/>
    </source>
</evidence>
<evidence type="ECO:0000259" key="6">
    <source>
        <dbReference type="PROSITE" id="PS51194"/>
    </source>
</evidence>
<feature type="region of interest" description="Disordered" evidence="4">
    <location>
        <begin position="1091"/>
        <end position="1112"/>
    </location>
</feature>
<comment type="caution">
    <text evidence="7">The sequence shown here is derived from an EMBL/GenBank/DDBJ whole genome shotgun (WGS) entry which is preliminary data.</text>
</comment>
<dbReference type="InterPro" id="IPR000330">
    <property type="entry name" value="SNF2_N"/>
</dbReference>
<evidence type="ECO:0000256" key="2">
    <source>
        <dbReference type="ARBA" id="ARBA00022801"/>
    </source>
</evidence>
<keyword evidence="2" id="KW-0378">Hydrolase</keyword>
<keyword evidence="7" id="KW-0347">Helicase</keyword>
<dbReference type="InterPro" id="IPR049730">
    <property type="entry name" value="SNF2/RAD54-like_C"/>
</dbReference>
<feature type="domain" description="Helicase C-terminal" evidence="6">
    <location>
        <begin position="764"/>
        <end position="925"/>
    </location>
</feature>
<dbReference type="PROSITE" id="PS51194">
    <property type="entry name" value="HELICASE_CTER"/>
    <property type="match status" value="1"/>
</dbReference>
<dbReference type="Pfam" id="PF00271">
    <property type="entry name" value="Helicase_C"/>
    <property type="match status" value="1"/>
</dbReference>
<dbReference type="Proteomes" id="UP000703269">
    <property type="component" value="Unassembled WGS sequence"/>
</dbReference>
<dbReference type="FunFam" id="3.40.50.10810:FF:000020">
    <property type="entry name" value="DNA repair and recombination protein RAD54B"/>
    <property type="match status" value="1"/>
</dbReference>
<accession>A0A9P3LIQ6</accession>
<dbReference type="SUPFAM" id="SSF52540">
    <property type="entry name" value="P-loop containing nucleoside triphosphate hydrolases"/>
    <property type="match status" value="2"/>
</dbReference>
<feature type="region of interest" description="Disordered" evidence="4">
    <location>
        <begin position="955"/>
        <end position="987"/>
    </location>
</feature>
<protein>
    <submittedName>
        <fullName evidence="7">DEAD/DEAH box helicase</fullName>
    </submittedName>
</protein>
<feature type="domain" description="Helicase ATP-binding" evidence="5">
    <location>
        <begin position="425"/>
        <end position="596"/>
    </location>
</feature>
<dbReference type="Gene3D" id="3.40.50.10810">
    <property type="entry name" value="Tandem AAA-ATPase domain"/>
    <property type="match status" value="1"/>
</dbReference>
<feature type="compositionally biased region" description="Acidic residues" evidence="4">
    <location>
        <begin position="1098"/>
        <end position="1112"/>
    </location>
</feature>
<dbReference type="OrthoDB" id="413460at2759"/>